<proteinExistence type="predicted"/>
<dbReference type="SUPFAM" id="SSF46565">
    <property type="entry name" value="Chaperone J-domain"/>
    <property type="match status" value="1"/>
</dbReference>
<dbReference type="PANTHER" id="PTHR43888">
    <property type="entry name" value="DNAJ-LIKE-2, ISOFORM A-RELATED"/>
    <property type="match status" value="1"/>
</dbReference>
<dbReference type="Gene3D" id="2.60.260.20">
    <property type="entry name" value="Urease metallochaperone UreE, N-terminal domain"/>
    <property type="match status" value="1"/>
</dbReference>
<dbReference type="InterPro" id="IPR036869">
    <property type="entry name" value="J_dom_sf"/>
</dbReference>
<dbReference type="SMART" id="SM00271">
    <property type="entry name" value="DnaJ"/>
    <property type="match status" value="1"/>
</dbReference>
<comment type="caution">
    <text evidence="3">The sequence shown here is derived from an EMBL/GenBank/DDBJ whole genome shotgun (WGS) entry which is preliminary data.</text>
</comment>
<dbReference type="Gene3D" id="1.10.287.110">
    <property type="entry name" value="DnaJ domain"/>
    <property type="match status" value="1"/>
</dbReference>
<feature type="region of interest" description="Disordered" evidence="1">
    <location>
        <begin position="117"/>
        <end position="147"/>
    </location>
</feature>
<dbReference type="InterPro" id="IPR044713">
    <property type="entry name" value="DNJA1/2-like"/>
</dbReference>
<evidence type="ECO:0000256" key="1">
    <source>
        <dbReference type="SAM" id="MobiDB-lite"/>
    </source>
</evidence>
<dbReference type="InterPro" id="IPR018253">
    <property type="entry name" value="DnaJ_domain_CS"/>
</dbReference>
<dbReference type="InterPro" id="IPR001623">
    <property type="entry name" value="DnaJ_domain"/>
</dbReference>
<dbReference type="Proteomes" id="UP001295684">
    <property type="component" value="Unassembled WGS sequence"/>
</dbReference>
<dbReference type="CDD" id="cd06257">
    <property type="entry name" value="DnaJ"/>
    <property type="match status" value="1"/>
</dbReference>
<dbReference type="GO" id="GO:0030544">
    <property type="term" value="F:Hsp70 protein binding"/>
    <property type="evidence" value="ECO:0007669"/>
    <property type="project" value="InterPro"/>
</dbReference>
<gene>
    <name evidence="3" type="ORF">ECRASSUSDP1_LOCUS3901</name>
</gene>
<feature type="compositionally biased region" description="Basic and acidic residues" evidence="1">
    <location>
        <begin position="122"/>
        <end position="147"/>
    </location>
</feature>
<keyword evidence="4" id="KW-1185">Reference proteome</keyword>
<protein>
    <recommendedName>
        <fullName evidence="2">J domain-containing protein</fullName>
    </recommendedName>
</protein>
<name>A0AAD1U585_EUPCR</name>
<feature type="domain" description="J" evidence="2">
    <location>
        <begin position="9"/>
        <end position="70"/>
    </location>
</feature>
<reference evidence="3" key="1">
    <citation type="submission" date="2023-07" db="EMBL/GenBank/DDBJ databases">
        <authorList>
            <consortium name="AG Swart"/>
            <person name="Singh M."/>
            <person name="Singh A."/>
            <person name="Seah K."/>
            <person name="Emmerich C."/>
        </authorList>
    </citation>
    <scope>NUCLEOTIDE SEQUENCE</scope>
    <source>
        <strain evidence="3">DP1</strain>
    </source>
</reference>
<dbReference type="Pfam" id="PF00226">
    <property type="entry name" value="DnaJ"/>
    <property type="match status" value="1"/>
</dbReference>
<dbReference type="PROSITE" id="PS00636">
    <property type="entry name" value="DNAJ_1"/>
    <property type="match status" value="1"/>
</dbReference>
<evidence type="ECO:0000313" key="3">
    <source>
        <dbReference type="EMBL" id="CAI2362577.1"/>
    </source>
</evidence>
<accession>A0AAD1U585</accession>
<organism evidence="3 4">
    <name type="scientific">Euplotes crassus</name>
    <dbReference type="NCBI Taxonomy" id="5936"/>
    <lineage>
        <taxon>Eukaryota</taxon>
        <taxon>Sar</taxon>
        <taxon>Alveolata</taxon>
        <taxon>Ciliophora</taxon>
        <taxon>Intramacronucleata</taxon>
        <taxon>Spirotrichea</taxon>
        <taxon>Hypotrichia</taxon>
        <taxon>Euplotida</taxon>
        <taxon>Euplotidae</taxon>
        <taxon>Moneuplotes</taxon>
    </lineage>
</organism>
<dbReference type="AlphaFoldDB" id="A0AAD1U585"/>
<dbReference type="Gene3D" id="2.10.230.10">
    <property type="entry name" value="Heat shock protein DnaJ, cysteine-rich domain"/>
    <property type="match status" value="1"/>
</dbReference>
<dbReference type="PROSITE" id="PS50076">
    <property type="entry name" value="DNAJ_2"/>
    <property type="match status" value="1"/>
</dbReference>
<sequence>MESSIDTTRYYNTLQISKTATQCQIRDSYRRLIRQNQPELGGDIDFFQLIKQAYNVLKDPEKRNLYDRYGETLALSTSPRPSSRPNQPNFQSGIPPFCDMGAFPYFPFGGLSNFMSPPPGSRDYDPTARYSSQHDSDRPKQKTRPIRKDLPITLEDAYKGITKSFRIKRRVIPESFDAYNAQKCQRCGGKGTQKCSTETSPGEFTQRVIICEGCLGGRYINSQVDETKIVQVIVINKS</sequence>
<dbReference type="PRINTS" id="PR00625">
    <property type="entry name" value="JDOMAIN"/>
</dbReference>
<evidence type="ECO:0000259" key="2">
    <source>
        <dbReference type="PROSITE" id="PS50076"/>
    </source>
</evidence>
<evidence type="ECO:0000313" key="4">
    <source>
        <dbReference type="Proteomes" id="UP001295684"/>
    </source>
</evidence>
<dbReference type="GO" id="GO:0006457">
    <property type="term" value="P:protein folding"/>
    <property type="evidence" value="ECO:0007669"/>
    <property type="project" value="InterPro"/>
</dbReference>
<dbReference type="EMBL" id="CAMPGE010003732">
    <property type="protein sequence ID" value="CAI2362577.1"/>
    <property type="molecule type" value="Genomic_DNA"/>
</dbReference>